<keyword evidence="1" id="KW-0472">Membrane</keyword>
<organism evidence="2 3">
    <name type="scientific">Ramalina farinacea</name>
    <dbReference type="NCBI Taxonomy" id="258253"/>
    <lineage>
        <taxon>Eukaryota</taxon>
        <taxon>Fungi</taxon>
        <taxon>Dikarya</taxon>
        <taxon>Ascomycota</taxon>
        <taxon>Pezizomycotina</taxon>
        <taxon>Lecanoromycetes</taxon>
        <taxon>OSLEUM clade</taxon>
        <taxon>Lecanoromycetidae</taxon>
        <taxon>Lecanorales</taxon>
        <taxon>Lecanorineae</taxon>
        <taxon>Ramalinaceae</taxon>
        <taxon>Ramalina</taxon>
    </lineage>
</organism>
<feature type="transmembrane region" description="Helical" evidence="1">
    <location>
        <begin position="157"/>
        <end position="177"/>
    </location>
</feature>
<protein>
    <submittedName>
        <fullName evidence="2">Uncharacterized protein</fullName>
    </submittedName>
</protein>
<dbReference type="Proteomes" id="UP001161017">
    <property type="component" value="Unassembled WGS sequence"/>
</dbReference>
<keyword evidence="3" id="KW-1185">Reference proteome</keyword>
<reference evidence="2" key="1">
    <citation type="journal article" date="2023" name="Genome Biol. Evol.">
        <title>First Whole Genome Sequence and Flow Cytometry Genome Size Data for the Lichen-Forming Fungus Ramalina farinacea (Ascomycota).</title>
        <authorList>
            <person name="Llewellyn T."/>
            <person name="Mian S."/>
            <person name="Hill R."/>
            <person name="Leitch I.J."/>
            <person name="Gaya E."/>
        </authorList>
    </citation>
    <scope>NUCLEOTIDE SEQUENCE</scope>
    <source>
        <strain evidence="2">LIQ254RAFAR</strain>
    </source>
</reference>
<sequence length="184" mass="20753">MPRTRVVELIQTRRKYTWPQAQLNFWVLIMLASGATILGIFAYFMTVQNQTRSGQIWLFPYSIATGILTILFIGIIFFLIQSRQLVPGVVMLGSFILFVLYLTGLIETAIQLYGPRGSVNYYCGLYPKSYGHVGAQGVATLAYLETLGICNDWKAAFSFYLVGSVFLLWMVFIAWGVQRGTFDA</sequence>
<evidence type="ECO:0000313" key="3">
    <source>
        <dbReference type="Proteomes" id="UP001161017"/>
    </source>
</evidence>
<proteinExistence type="predicted"/>
<evidence type="ECO:0000256" key="1">
    <source>
        <dbReference type="SAM" id="Phobius"/>
    </source>
</evidence>
<accession>A0AA43TRF8</accession>
<keyword evidence="1" id="KW-1133">Transmembrane helix</keyword>
<comment type="caution">
    <text evidence="2">The sequence shown here is derived from an EMBL/GenBank/DDBJ whole genome shotgun (WGS) entry which is preliminary data.</text>
</comment>
<name>A0AA43TRF8_9LECA</name>
<gene>
    <name evidence="2" type="ORF">OHK93_000038</name>
</gene>
<feature type="transmembrane region" description="Helical" evidence="1">
    <location>
        <begin position="23"/>
        <end position="44"/>
    </location>
</feature>
<dbReference type="AlphaFoldDB" id="A0AA43TRF8"/>
<feature type="transmembrane region" description="Helical" evidence="1">
    <location>
        <begin position="56"/>
        <end position="80"/>
    </location>
</feature>
<feature type="transmembrane region" description="Helical" evidence="1">
    <location>
        <begin position="86"/>
        <end position="106"/>
    </location>
</feature>
<keyword evidence="1" id="KW-0812">Transmembrane</keyword>
<dbReference type="EMBL" id="JAPUFD010000001">
    <property type="protein sequence ID" value="MDI1484904.1"/>
    <property type="molecule type" value="Genomic_DNA"/>
</dbReference>
<evidence type="ECO:0000313" key="2">
    <source>
        <dbReference type="EMBL" id="MDI1484904.1"/>
    </source>
</evidence>